<protein>
    <submittedName>
        <fullName evidence="1">Uncharacterized protein</fullName>
    </submittedName>
</protein>
<dbReference type="EMBL" id="CBTB010000183">
    <property type="protein sequence ID" value="CDH33352.1"/>
    <property type="molecule type" value="Genomic_DNA"/>
</dbReference>
<sequence length="74" mass="8188">MITNEPLWFTILGPTKMTIKVSQLNPIDLLSLIAHVLESAQRLSAIESGSQLAYELFDFAQQAAQEASNLENIN</sequence>
<dbReference type="Proteomes" id="UP000028480">
    <property type="component" value="Unassembled WGS sequence"/>
</dbReference>
<dbReference type="HOGENOM" id="CLU_200628_0_0_6"/>
<proteinExistence type="predicted"/>
<evidence type="ECO:0000313" key="2">
    <source>
        <dbReference type="Proteomes" id="UP000028480"/>
    </source>
</evidence>
<dbReference type="AlphaFoldDB" id="A0A077QAW9"/>
<reference evidence="1" key="1">
    <citation type="submission" date="2013-07" db="EMBL/GenBank/DDBJ databases">
        <title>Sub-species coevolution in mutualistic symbiosis.</title>
        <authorList>
            <person name="Murfin K."/>
            <person name="Klassen J."/>
            <person name="Lee M."/>
            <person name="Forst S."/>
            <person name="Stock P."/>
            <person name="Goodrich-Blair H."/>
        </authorList>
    </citation>
    <scope>NUCLEOTIDE SEQUENCE [LARGE SCALE GENOMIC DNA]</scope>
    <source>
        <strain evidence="1">Intermedium</strain>
    </source>
</reference>
<comment type="caution">
    <text evidence="1">The sequence shown here is derived from an EMBL/GenBank/DDBJ whole genome shotgun (WGS) entry which is preliminary data.</text>
</comment>
<evidence type="ECO:0000313" key="1">
    <source>
        <dbReference type="EMBL" id="CDH33352.1"/>
    </source>
</evidence>
<gene>
    <name evidence="1" type="ORF">XBI1_2630003</name>
</gene>
<name>A0A077QAW9_XENBV</name>
<organism evidence="1 2">
    <name type="scientific">Xenorhabdus bovienii str. Intermedium</name>
    <dbReference type="NCBI Taxonomy" id="1379677"/>
    <lineage>
        <taxon>Bacteria</taxon>
        <taxon>Pseudomonadati</taxon>
        <taxon>Pseudomonadota</taxon>
        <taxon>Gammaproteobacteria</taxon>
        <taxon>Enterobacterales</taxon>
        <taxon>Morganellaceae</taxon>
        <taxon>Xenorhabdus</taxon>
    </lineage>
</organism>
<accession>A0A077QAW9</accession>